<dbReference type="PANTHER" id="PTHR36108:SF13">
    <property type="entry name" value="COLOSSIN-B-RELATED"/>
    <property type="match status" value="1"/>
</dbReference>
<dbReference type="Pfam" id="PF20674">
    <property type="entry name" value="SpaA_3"/>
    <property type="match status" value="1"/>
</dbReference>
<evidence type="ECO:0000256" key="3">
    <source>
        <dbReference type="ARBA" id="ARBA00022729"/>
    </source>
</evidence>
<evidence type="ECO:0000256" key="2">
    <source>
        <dbReference type="ARBA" id="ARBA00022525"/>
    </source>
</evidence>
<proteinExistence type="inferred from homology"/>
<feature type="domain" description="SpaA-like prealbumin fold" evidence="6">
    <location>
        <begin position="954"/>
        <end position="1068"/>
    </location>
</feature>
<dbReference type="Pfam" id="PF17802">
    <property type="entry name" value="SpaA"/>
    <property type="match status" value="2"/>
</dbReference>
<comment type="similarity">
    <text evidence="1">Belongs to the serine-aspartate repeat-containing protein (SDr) family.</text>
</comment>
<dbReference type="GO" id="GO:0005975">
    <property type="term" value="P:carbohydrate metabolic process"/>
    <property type="evidence" value="ECO:0007669"/>
    <property type="project" value="UniProtKB-ARBA"/>
</dbReference>
<keyword evidence="4" id="KW-0472">Membrane</keyword>
<dbReference type="STRING" id="131112.SAMN04489737_0179"/>
<name>A0A1H2LBJ5_9ACTO</name>
<feature type="domain" description="SpaA-like prealbumin fold" evidence="5">
    <location>
        <begin position="542"/>
        <end position="643"/>
    </location>
</feature>
<dbReference type="InterPro" id="IPR013783">
    <property type="entry name" value="Ig-like_fold"/>
</dbReference>
<evidence type="ECO:0000256" key="1">
    <source>
        <dbReference type="ARBA" id="ARBA00007257"/>
    </source>
</evidence>
<dbReference type="EMBL" id="LT629804">
    <property type="protein sequence ID" value="SDU77806.1"/>
    <property type="molecule type" value="Genomic_DNA"/>
</dbReference>
<accession>A0A1H2LBJ5</accession>
<dbReference type="Gene3D" id="2.60.40.10">
    <property type="entry name" value="Immunoglobulins"/>
    <property type="match status" value="2"/>
</dbReference>
<evidence type="ECO:0000256" key="4">
    <source>
        <dbReference type="SAM" id="Phobius"/>
    </source>
</evidence>
<keyword evidence="3" id="KW-0732">Signal</keyword>
<keyword evidence="8" id="KW-1185">Reference proteome</keyword>
<dbReference type="Proteomes" id="UP000214355">
    <property type="component" value="Chromosome I"/>
</dbReference>
<keyword evidence="4" id="KW-1133">Transmembrane helix</keyword>
<dbReference type="PANTHER" id="PTHR36108">
    <property type="entry name" value="COLOSSIN-B-RELATED"/>
    <property type="match status" value="1"/>
</dbReference>
<gene>
    <name evidence="7" type="ORF">SAMN04489737_0179</name>
</gene>
<reference evidence="8" key="1">
    <citation type="submission" date="2016-10" db="EMBL/GenBank/DDBJ databases">
        <authorList>
            <person name="Varghese N."/>
            <person name="Submissions S."/>
        </authorList>
    </citation>
    <scope>NUCLEOTIDE SEQUENCE [LARGE SCALE GENOMIC DNA]</scope>
    <source>
        <strain evidence="8">DSM 10002</strain>
    </source>
</reference>
<evidence type="ECO:0000313" key="7">
    <source>
        <dbReference type="EMBL" id="SDU77806.1"/>
    </source>
</evidence>
<evidence type="ECO:0000259" key="5">
    <source>
        <dbReference type="Pfam" id="PF17802"/>
    </source>
</evidence>
<dbReference type="AlphaFoldDB" id="A0A1H2LBJ5"/>
<evidence type="ECO:0000259" key="6">
    <source>
        <dbReference type="Pfam" id="PF20674"/>
    </source>
</evidence>
<sequence>MAGTAALTLSMAVLVSGGLAGFSDKAIAVNSATLNSKFQEKGLAPLLPTENGAGCVPSATNNCISGIPVWPQLIAPQSGKKLGAQCTGDNLNVLWVLGPAGQVQRVENGKTTATFDIPEGQYRWTHGGNPPQINNGVEGRFWFRQMSKSQADSQGGSYNGLGITADSVFVLESGPSPDSSSYSGKVLIHEFDFSSQTWSQLDRKNKVVNTWKSGKVAGSDFSFNFSPRGYGSSPYTGTTAPSVGNYSFKDAYANFLMGDARPDGTYIMAGYTAPIIQGEISIKLFARKPDGSIAYLGYAPYKVDSGKNNTSIAVKGDIQFDTEGNLQLFLSRKIGSKAYQPSVDPSMISAYTISVDELNDKLANPSAIWNPKVGTGQWQESSTGRIVHLNDNSDKGPSSAKQFSLNPLFERVLLPDLVTASTGAMDAASFASDGTVVVAFTATAFDNSGTGSGPQTVVLYQIDPKTGKVVKSPNTGVTSSQMGKPLPALFDSSQNQGTGSVLVDGGSPLSDIVDMAGCPTPKSSKHDIEVKKVDPKQNLDSEEDDVPLEGAKFKLYKDDGTLTEGKPAWNENSETKLYVDLDGNIVDLTNPDASDELTTKEDGIATWKGLETGNYWLVETQPPANYIGISEPILIEITDESEKVLKRTVNNSPSSLFQCKAGDIYSLTERGWLQKIEADGSVKSVGSRMGLNFVSQNGNYRVANSLGITKGGEKAYAIERQATYSRFSDKIYVWTYDAKAAQWQRSTYWDTRDSQTDGSGASIVAGAVDPITGHYAFGGFYEDGDFFIWDYDPDTKVITKKGKLATKNTETDVNGDMAFDSEGNLMITRGAADPSNTNNGLIVIYSITAENYKKANSNRAIPGSETLSFVTKDLRNVNGVTFDSTGKAFLSNAKQLASFDMPNWANKQLITNSLSNVSHQETYWYQDYYGWHKYNRTIAHGVSTDLASCSYPPTITVKKNLPNGRVVNSDQFKLTLKQGATSIAEMETSGDTNGIQEQQIGPFPTVGGAKLTIEESGIGNTKLNHYTTSFKCIADNSRDFFVEGEKLPADITIPVNAKSVTCTVTNTANLQGSLQFEKHGYYGPSVPDASTLTDDSLLGDSEWKLALKGANKSWNITDCQSAGCKPAAAGEPYDSDPAKGKFNITKLAKGDYILTETKAPAGFAVGTDGPFVFKIGPDSQNATLTNHSGKQLPKRNGVQIIFNAQRNAPGLPLSGGLGRDYFLIAGGAILAAGAVVVLLLGRKRSIVRDLG</sequence>
<dbReference type="SUPFAM" id="SSF63829">
    <property type="entry name" value="Calcium-dependent phosphotriesterase"/>
    <property type="match status" value="1"/>
</dbReference>
<dbReference type="InterPro" id="IPR011041">
    <property type="entry name" value="Quinoprot_gluc/sorb_DH_b-prop"/>
</dbReference>
<protein>
    <submittedName>
        <fullName evidence="7">Cna protein B-type domain-containing protein</fullName>
    </submittedName>
</protein>
<feature type="domain" description="SpaA-like prealbumin fold" evidence="5">
    <location>
        <begin position="1138"/>
        <end position="1185"/>
    </location>
</feature>
<dbReference type="SUPFAM" id="SSF50952">
    <property type="entry name" value="Soluble quinoprotein glucose dehydrogenase"/>
    <property type="match status" value="1"/>
</dbReference>
<organism evidence="7 8">
    <name type="scientific">Arcanobacterium phocae</name>
    <dbReference type="NCBI Taxonomy" id="131112"/>
    <lineage>
        <taxon>Bacteria</taxon>
        <taxon>Bacillati</taxon>
        <taxon>Actinomycetota</taxon>
        <taxon>Actinomycetes</taxon>
        <taxon>Actinomycetales</taxon>
        <taxon>Actinomycetaceae</taxon>
        <taxon>Arcanobacterium</taxon>
    </lineage>
</organism>
<keyword evidence="2" id="KW-0964">Secreted</keyword>
<keyword evidence="4" id="KW-0812">Transmembrane</keyword>
<dbReference type="InterPro" id="IPR041033">
    <property type="entry name" value="SpaA_PFL_dom_1"/>
</dbReference>
<dbReference type="InterPro" id="IPR048834">
    <property type="entry name" value="SpaA_pre-album"/>
</dbReference>
<evidence type="ECO:0000313" key="8">
    <source>
        <dbReference type="Proteomes" id="UP000214355"/>
    </source>
</evidence>
<feature type="transmembrane region" description="Helical" evidence="4">
    <location>
        <begin position="1221"/>
        <end position="1241"/>
    </location>
</feature>